<feature type="region of interest" description="Disordered" evidence="1">
    <location>
        <begin position="54"/>
        <end position="79"/>
    </location>
</feature>
<dbReference type="Proteomes" id="UP000053260">
    <property type="component" value="Unassembled WGS sequence"/>
</dbReference>
<organism evidence="2 3">
    <name type="scientific">Streptomyces dysideae</name>
    <dbReference type="NCBI Taxonomy" id="909626"/>
    <lineage>
        <taxon>Bacteria</taxon>
        <taxon>Bacillati</taxon>
        <taxon>Actinomycetota</taxon>
        <taxon>Actinomycetes</taxon>
        <taxon>Kitasatosporales</taxon>
        <taxon>Streptomycetaceae</taxon>
        <taxon>Streptomyces</taxon>
    </lineage>
</organism>
<reference evidence="2 3" key="1">
    <citation type="submission" date="2015-10" db="EMBL/GenBank/DDBJ databases">
        <title>Draft genome sequence of Streptomyces sp. RV15, isolated from a marine sponge.</title>
        <authorList>
            <person name="Ruckert C."/>
            <person name="Abdelmohsen U.R."/>
            <person name="Winkler A."/>
            <person name="Hentschel U."/>
            <person name="Kalinowski J."/>
            <person name="Kampfer P."/>
            <person name="Glaeser S."/>
        </authorList>
    </citation>
    <scope>NUCLEOTIDE SEQUENCE [LARGE SCALE GENOMIC DNA]</scope>
    <source>
        <strain evidence="2 3">RV15</strain>
    </source>
</reference>
<proteinExistence type="predicted"/>
<dbReference type="STRING" id="909626.AQJ91_16065"/>
<gene>
    <name evidence="2" type="ORF">AQJ91_16065</name>
</gene>
<evidence type="ECO:0000313" key="2">
    <source>
        <dbReference type="EMBL" id="KUO20102.1"/>
    </source>
</evidence>
<dbReference type="AlphaFoldDB" id="A0A117S0T5"/>
<keyword evidence="3" id="KW-1185">Reference proteome</keyword>
<dbReference type="EMBL" id="LMXB01000042">
    <property type="protein sequence ID" value="KUO20102.1"/>
    <property type="molecule type" value="Genomic_DNA"/>
</dbReference>
<sequence>MPATESSGSTVARVVLERLLRPVWNALVAYGAMWLPADQNPLWAQYRYDTAPDPRPAGPACAAGGSDVTDSGRKTLSAS</sequence>
<evidence type="ECO:0000313" key="3">
    <source>
        <dbReference type="Proteomes" id="UP000053260"/>
    </source>
</evidence>
<dbReference type="RefSeq" id="WP_067021545.1">
    <property type="nucleotide sequence ID" value="NZ_KQ949082.1"/>
</dbReference>
<comment type="caution">
    <text evidence="2">The sequence shown here is derived from an EMBL/GenBank/DDBJ whole genome shotgun (WGS) entry which is preliminary data.</text>
</comment>
<protein>
    <submittedName>
        <fullName evidence="2">Uncharacterized protein</fullName>
    </submittedName>
</protein>
<evidence type="ECO:0000256" key="1">
    <source>
        <dbReference type="SAM" id="MobiDB-lite"/>
    </source>
</evidence>
<dbReference type="OrthoDB" id="4397445at2"/>
<accession>A0A117S0T5</accession>
<name>A0A117S0T5_9ACTN</name>